<proteinExistence type="predicted"/>
<keyword evidence="2" id="KW-1185">Reference proteome</keyword>
<comment type="caution">
    <text evidence="1">The sequence shown here is derived from an EMBL/GenBank/DDBJ whole genome shotgun (WGS) entry which is preliminary data.</text>
</comment>
<gene>
    <name evidence="1" type="ORF">AV530_007648</name>
</gene>
<reference evidence="1 2" key="1">
    <citation type="submission" date="2016-02" db="EMBL/GenBank/DDBJ databases">
        <title>Band-tailed pigeon sequencing and assembly.</title>
        <authorList>
            <person name="Soares A.E."/>
            <person name="Novak B.J."/>
            <person name="Rice E.S."/>
            <person name="O'Connell B."/>
            <person name="Chang D."/>
            <person name="Weber S."/>
            <person name="Shapiro B."/>
        </authorList>
    </citation>
    <scope>NUCLEOTIDE SEQUENCE [LARGE SCALE GENOMIC DNA]</scope>
    <source>
        <strain evidence="1">BTP2013</strain>
        <tissue evidence="1">Blood</tissue>
    </source>
</reference>
<dbReference type="AlphaFoldDB" id="A0A1V4JYW6"/>
<evidence type="ECO:0000313" key="2">
    <source>
        <dbReference type="Proteomes" id="UP000190648"/>
    </source>
</evidence>
<evidence type="ECO:0000313" key="1">
    <source>
        <dbReference type="EMBL" id="OPJ77293.1"/>
    </source>
</evidence>
<name>A0A1V4JYW6_PATFA</name>
<accession>A0A1V4JYW6</accession>
<dbReference type="EMBL" id="LSYS01005497">
    <property type="protein sequence ID" value="OPJ77293.1"/>
    <property type="molecule type" value="Genomic_DNA"/>
</dbReference>
<protein>
    <submittedName>
        <fullName evidence="1">Uncharacterized protein</fullName>
    </submittedName>
</protein>
<sequence>MLSVFCDTQHIWRWTWSIWQGRKDLEAGAVSAVQENQECDSAKAMAEGPQLTGASGSLLWCCQKTLVLFSIDLLKRCQICACCRHFRKVGKNLLTRDYNS</sequence>
<organism evidence="1 2">
    <name type="scientific">Patagioenas fasciata monilis</name>
    <dbReference type="NCBI Taxonomy" id="372326"/>
    <lineage>
        <taxon>Eukaryota</taxon>
        <taxon>Metazoa</taxon>
        <taxon>Chordata</taxon>
        <taxon>Craniata</taxon>
        <taxon>Vertebrata</taxon>
        <taxon>Euteleostomi</taxon>
        <taxon>Archelosauria</taxon>
        <taxon>Archosauria</taxon>
        <taxon>Dinosauria</taxon>
        <taxon>Saurischia</taxon>
        <taxon>Theropoda</taxon>
        <taxon>Coelurosauria</taxon>
        <taxon>Aves</taxon>
        <taxon>Neognathae</taxon>
        <taxon>Neoaves</taxon>
        <taxon>Columbimorphae</taxon>
        <taxon>Columbiformes</taxon>
        <taxon>Columbidae</taxon>
        <taxon>Patagioenas</taxon>
    </lineage>
</organism>
<dbReference type="Proteomes" id="UP000190648">
    <property type="component" value="Unassembled WGS sequence"/>
</dbReference>